<comment type="caution">
    <text evidence="1">The sequence shown here is derived from an EMBL/GenBank/DDBJ whole genome shotgun (WGS) entry which is preliminary data.</text>
</comment>
<evidence type="ECO:0000313" key="1">
    <source>
        <dbReference type="EMBL" id="MDQ0188556.1"/>
    </source>
</evidence>
<keyword evidence="2" id="KW-1185">Reference proteome</keyword>
<sequence>MRFSHLTPHQFQSVAAYVDTLVATAYTPAPLDIAVPHEASAWISDELAGRVSRRFSGRVATVRLGAAFQWAGLSPERLDELETIIGHPHRFGVLITERHLLVDHASVTTPSGAPWLVIDWWQWFRKRVPKARLADAWMYLAHAHAPYMEAEERRRIGMDPETARAMAAQGQALLEQAADWTCAALRSLWASSPAPWDAEDSES</sequence>
<accession>A0ABT9XE38</accession>
<dbReference type="EMBL" id="JAUSTP010000001">
    <property type="protein sequence ID" value="MDQ0188556.1"/>
    <property type="molecule type" value="Genomic_DNA"/>
</dbReference>
<reference evidence="1 2" key="1">
    <citation type="submission" date="2023-07" db="EMBL/GenBank/DDBJ databases">
        <title>Genomic Encyclopedia of Type Strains, Phase IV (KMG-IV): sequencing the most valuable type-strain genomes for metagenomic binning, comparative biology and taxonomic classification.</title>
        <authorList>
            <person name="Goeker M."/>
        </authorList>
    </citation>
    <scope>NUCLEOTIDE SEQUENCE [LARGE SCALE GENOMIC DNA]</scope>
    <source>
        <strain evidence="1 2">DSM 4006</strain>
    </source>
</reference>
<name>A0ABT9XE38_9BACL</name>
<evidence type="ECO:0000313" key="2">
    <source>
        <dbReference type="Proteomes" id="UP001232973"/>
    </source>
</evidence>
<dbReference type="Proteomes" id="UP001232973">
    <property type="component" value="Unassembled WGS sequence"/>
</dbReference>
<proteinExistence type="predicted"/>
<gene>
    <name evidence="1" type="ORF">J2S03_000360</name>
</gene>
<protein>
    <submittedName>
        <fullName evidence="1">Uncharacterized protein</fullName>
    </submittedName>
</protein>
<dbReference type="RefSeq" id="WP_274455955.1">
    <property type="nucleotide sequence ID" value="NZ_CP067097.1"/>
</dbReference>
<organism evidence="1 2">
    <name type="scientific">Alicyclobacillus cycloheptanicus</name>
    <dbReference type="NCBI Taxonomy" id="1457"/>
    <lineage>
        <taxon>Bacteria</taxon>
        <taxon>Bacillati</taxon>
        <taxon>Bacillota</taxon>
        <taxon>Bacilli</taxon>
        <taxon>Bacillales</taxon>
        <taxon>Alicyclobacillaceae</taxon>
        <taxon>Alicyclobacillus</taxon>
    </lineage>
</organism>